<keyword evidence="2" id="KW-0812">Transmembrane</keyword>
<keyword evidence="2" id="KW-1133">Transmembrane helix</keyword>
<evidence type="ECO:0000256" key="1">
    <source>
        <dbReference type="SAM" id="MobiDB-lite"/>
    </source>
</evidence>
<evidence type="ECO:0000313" key="4">
    <source>
        <dbReference type="Proteomes" id="UP001521150"/>
    </source>
</evidence>
<sequence>MSRKRRSKAAAAAHARRNGIEQAPKPKPSKWQQFWVAIGITIGILIGWVLLATSLFDKAPRTTGGFFSTTEGENFGYYNSSTVYDGEIVPQFTTEAALELTAGLAEMEKAHGICFGWSLTDGKTKKTQAGSSKGRDVPAKQCQRWLETVVTVGYTSDNSTSPDGASVYVQGSSEFRSLPVADDFARLGVNIPALVEDPIAGTGHAALGLPLLMIEAGTLPMVEQTNRQVTPKPLDVVSGSDISGSTWFALYGIGGAAVLCVVLGFWLRSRAKKAA</sequence>
<accession>A0ABS8ZBD1</accession>
<dbReference type="Proteomes" id="UP001521150">
    <property type="component" value="Unassembled WGS sequence"/>
</dbReference>
<feature type="transmembrane region" description="Helical" evidence="2">
    <location>
        <begin position="247"/>
        <end position="267"/>
    </location>
</feature>
<evidence type="ECO:0000256" key="2">
    <source>
        <dbReference type="SAM" id="Phobius"/>
    </source>
</evidence>
<dbReference type="EMBL" id="JAJVCN010000001">
    <property type="protein sequence ID" value="MCE7004802.1"/>
    <property type="molecule type" value="Genomic_DNA"/>
</dbReference>
<reference evidence="3 4" key="1">
    <citation type="submission" date="2021-12" db="EMBL/GenBank/DDBJ databases">
        <title>Genome sequence of Kibdelosporangium philippinense ATCC 49844.</title>
        <authorList>
            <person name="Fedorov E.A."/>
            <person name="Omeragic M."/>
            <person name="Shalygina K.F."/>
            <person name="Maclea K.S."/>
        </authorList>
    </citation>
    <scope>NUCLEOTIDE SEQUENCE [LARGE SCALE GENOMIC DNA]</scope>
    <source>
        <strain evidence="3 4">ATCC 49844</strain>
    </source>
</reference>
<gene>
    <name evidence="3" type="ORF">LWC34_18515</name>
</gene>
<feature type="region of interest" description="Disordered" evidence="1">
    <location>
        <begin position="1"/>
        <end position="26"/>
    </location>
</feature>
<proteinExistence type="predicted"/>
<organism evidence="3 4">
    <name type="scientific">Kibdelosporangium philippinense</name>
    <dbReference type="NCBI Taxonomy" id="211113"/>
    <lineage>
        <taxon>Bacteria</taxon>
        <taxon>Bacillati</taxon>
        <taxon>Actinomycetota</taxon>
        <taxon>Actinomycetes</taxon>
        <taxon>Pseudonocardiales</taxon>
        <taxon>Pseudonocardiaceae</taxon>
        <taxon>Kibdelosporangium</taxon>
    </lineage>
</organism>
<comment type="caution">
    <text evidence="3">The sequence shown here is derived from an EMBL/GenBank/DDBJ whole genome shotgun (WGS) entry which is preliminary data.</text>
</comment>
<keyword evidence="2" id="KW-0472">Membrane</keyword>
<name>A0ABS8ZBD1_9PSEU</name>
<dbReference type="RefSeq" id="WP_233726281.1">
    <property type="nucleotide sequence ID" value="NZ_JAJVCN010000001.1"/>
</dbReference>
<keyword evidence="4" id="KW-1185">Reference proteome</keyword>
<evidence type="ECO:0000313" key="3">
    <source>
        <dbReference type="EMBL" id="MCE7004802.1"/>
    </source>
</evidence>
<protein>
    <submittedName>
        <fullName evidence="3">Uncharacterized protein</fullName>
    </submittedName>
</protein>
<feature type="transmembrane region" description="Helical" evidence="2">
    <location>
        <begin position="34"/>
        <end position="56"/>
    </location>
</feature>